<sequence length="521" mass="58351">MPSTCPTCGLLSLSDRQSDHNHDTASIVPHLPVPLSSTDHRRLQTDIVDLENDITILDHQIRRLRASLSDLHRVQKRKKSQLERARKSSLTSIWSLPVEIIVEIIAFAAGDDNGDIYHGVPWVLSHSCRLWRNIVLSALATWSRIYIDDTMSINSSNNIDVILECLAPHHSRLHTLELNVCPPGFKALTGLVVANLPKPTALRLSIEGLDISGLIGGSDALEHAVLVSLYHALDRHVEVFRHADALRDVHLYGIDFSYVRMPLRQLTRFAGDILDLDDYLLLFKDALELVEADLRMLCPQDLAHPSIPDRGPLWHTRLSRLSLYADIPGLKFIRLPALQYLRIEETRDTRDETFTYDVGSDIHVFLRESQCPLETLLLEIPPFQLSPLTSILEACAITLTTLSLRVDLVGAKDIYGALTFDGVTCLAPNVEDLSLRDDSSFFSETDGIDWSFRASFHGDPLVRMVQSRSGLSRGRGDGARLKSLTLCAPYSSRPTETLEKLAELQREGLAVEFHGYSRVAR</sequence>
<keyword evidence="3" id="KW-1185">Reference proteome</keyword>
<accession>A0A2H3AW19</accession>
<protein>
    <recommendedName>
        <fullName evidence="4">F-box domain-containing protein</fullName>
    </recommendedName>
</protein>
<keyword evidence="1" id="KW-0175">Coiled coil</keyword>
<evidence type="ECO:0000313" key="3">
    <source>
        <dbReference type="Proteomes" id="UP000218334"/>
    </source>
</evidence>
<dbReference type="EMBL" id="KZ293481">
    <property type="protein sequence ID" value="PBK60924.1"/>
    <property type="molecule type" value="Genomic_DNA"/>
</dbReference>
<dbReference type="AlphaFoldDB" id="A0A2H3AW19"/>
<proteinExistence type="predicted"/>
<gene>
    <name evidence="2" type="ORF">ARMSODRAFT_965583</name>
</gene>
<reference evidence="3" key="1">
    <citation type="journal article" date="2017" name="Nat. Ecol. Evol.">
        <title>Genome expansion and lineage-specific genetic innovations in the forest pathogenic fungi Armillaria.</title>
        <authorList>
            <person name="Sipos G."/>
            <person name="Prasanna A.N."/>
            <person name="Walter M.C."/>
            <person name="O'Connor E."/>
            <person name="Balint B."/>
            <person name="Krizsan K."/>
            <person name="Kiss B."/>
            <person name="Hess J."/>
            <person name="Varga T."/>
            <person name="Slot J."/>
            <person name="Riley R."/>
            <person name="Boka B."/>
            <person name="Rigling D."/>
            <person name="Barry K."/>
            <person name="Lee J."/>
            <person name="Mihaltcheva S."/>
            <person name="LaButti K."/>
            <person name="Lipzen A."/>
            <person name="Waldron R."/>
            <person name="Moloney N.M."/>
            <person name="Sperisen C."/>
            <person name="Kredics L."/>
            <person name="Vagvoelgyi C."/>
            <person name="Patrignani A."/>
            <person name="Fitzpatrick D."/>
            <person name="Nagy I."/>
            <person name="Doyle S."/>
            <person name="Anderson J.B."/>
            <person name="Grigoriev I.V."/>
            <person name="Gueldener U."/>
            <person name="Muensterkoetter M."/>
            <person name="Nagy L.G."/>
        </authorList>
    </citation>
    <scope>NUCLEOTIDE SEQUENCE [LARGE SCALE GENOMIC DNA]</scope>
    <source>
        <strain evidence="3">28-4</strain>
    </source>
</reference>
<dbReference type="Proteomes" id="UP000218334">
    <property type="component" value="Unassembled WGS sequence"/>
</dbReference>
<evidence type="ECO:0000256" key="1">
    <source>
        <dbReference type="SAM" id="Coils"/>
    </source>
</evidence>
<evidence type="ECO:0008006" key="4">
    <source>
        <dbReference type="Google" id="ProtNLM"/>
    </source>
</evidence>
<evidence type="ECO:0000313" key="2">
    <source>
        <dbReference type="EMBL" id="PBK60924.1"/>
    </source>
</evidence>
<feature type="coiled-coil region" evidence="1">
    <location>
        <begin position="40"/>
        <end position="67"/>
    </location>
</feature>
<dbReference type="STRING" id="1076256.A0A2H3AW19"/>
<organism evidence="2 3">
    <name type="scientific">Armillaria solidipes</name>
    <dbReference type="NCBI Taxonomy" id="1076256"/>
    <lineage>
        <taxon>Eukaryota</taxon>
        <taxon>Fungi</taxon>
        <taxon>Dikarya</taxon>
        <taxon>Basidiomycota</taxon>
        <taxon>Agaricomycotina</taxon>
        <taxon>Agaricomycetes</taxon>
        <taxon>Agaricomycetidae</taxon>
        <taxon>Agaricales</taxon>
        <taxon>Marasmiineae</taxon>
        <taxon>Physalacriaceae</taxon>
        <taxon>Armillaria</taxon>
    </lineage>
</organism>
<name>A0A2H3AW19_9AGAR</name>